<proteinExistence type="predicted"/>
<keyword evidence="6" id="KW-1185">Reference proteome</keyword>
<dbReference type="SUPFAM" id="SSF54695">
    <property type="entry name" value="POZ domain"/>
    <property type="match status" value="1"/>
</dbReference>
<gene>
    <name evidence="5" type="ORF">TSOC_004291</name>
</gene>
<keyword evidence="2" id="KW-0677">Repeat</keyword>
<evidence type="ECO:0000313" key="5">
    <source>
        <dbReference type="EMBL" id="PNH09114.1"/>
    </source>
</evidence>
<dbReference type="GO" id="GO:0000151">
    <property type="term" value="C:ubiquitin ligase complex"/>
    <property type="evidence" value="ECO:0007669"/>
    <property type="project" value="TreeGrafter"/>
</dbReference>
<dbReference type="OrthoDB" id="660757at2759"/>
<dbReference type="PANTHER" id="PTHR46231:SF1">
    <property type="entry name" value="ANKYRIN REPEAT AND BTB_POZ DOMAIN-CONTAINING PROTEIN 1"/>
    <property type="match status" value="1"/>
</dbReference>
<feature type="domain" description="BTB" evidence="4">
    <location>
        <begin position="397"/>
        <end position="464"/>
    </location>
</feature>
<dbReference type="Pfam" id="PF00651">
    <property type="entry name" value="BTB"/>
    <property type="match status" value="1"/>
</dbReference>
<evidence type="ECO:0000256" key="1">
    <source>
        <dbReference type="ARBA" id="ARBA00004906"/>
    </source>
</evidence>
<evidence type="ECO:0000256" key="2">
    <source>
        <dbReference type="ARBA" id="ARBA00022737"/>
    </source>
</evidence>
<dbReference type="InterPro" id="IPR044515">
    <property type="entry name" value="ABTB1"/>
</dbReference>
<evidence type="ECO:0000313" key="6">
    <source>
        <dbReference type="Proteomes" id="UP000236333"/>
    </source>
</evidence>
<reference evidence="5 6" key="1">
    <citation type="journal article" date="2017" name="Mol. Biol. Evol.">
        <title>The 4-celled Tetrabaena socialis nuclear genome reveals the essential components for genetic control of cell number at the origin of multicellularity in the volvocine lineage.</title>
        <authorList>
            <person name="Featherston J."/>
            <person name="Arakaki Y."/>
            <person name="Hanschen E.R."/>
            <person name="Ferris P.J."/>
            <person name="Michod R.E."/>
            <person name="Olson B.J.S.C."/>
            <person name="Nozaki H."/>
            <person name="Durand P.M."/>
        </authorList>
    </citation>
    <scope>NUCLEOTIDE SEQUENCE [LARGE SCALE GENOMIC DNA]</scope>
    <source>
        <strain evidence="5 6">NIES-571</strain>
    </source>
</reference>
<name>A0A2J8A9A1_9CHLO</name>
<evidence type="ECO:0000256" key="3">
    <source>
        <dbReference type="ARBA" id="ARBA00023043"/>
    </source>
</evidence>
<sequence>MVGAGRTCEDELRLGCEPKLRGWLTCGCDSAATQTLVSCGDGLRPLRGADSHGGLELGPPLQLFAEPDVFRDVPPAAPRQLFVPQGDLGLISPTWDPYSSAVYMVQGGAVLRLGGDDTVAVVAGDVNTRGHVDGPGGVARFDFTAASLASDGAGALYVADEGRIRKLQLPPAEAGAAQGAWMLAAAGPGPDPAAAVAAAVANQVVVSTLPLQLPPGAHLGSLVFHGDGSTEVGCGGSLMYATRSALYRLPLDANAAAAAPVLLAGVEGVLGAVDGRGPDARFFQVTGLAVDGEGAVWVADIDASLTATAVRRVAADGTVTTVVARVDGCCWRPVILRDPNGCLACFSQNTLFLLYLSLKPPPSCCIAPAPAPPAGLPPRTLPADFGALLDRQPDGTADVTILVGGRTFHAHRLILLVRSDYFRQRLAGGFADGCLQELSLPDADPDAFKLILWFIYTGVVADIPGAQAQALVELADRLLLPELCQLALAVVEAGVSACTVVGMLLWAEACSPAFSELLSRLKAWYVEHTVAVLEEAPDAVERLAEQRPALMVELTRDYVRTSKRSRTG</sequence>
<dbReference type="PANTHER" id="PTHR46231">
    <property type="entry name" value="ANKYRIN REPEAT AND BTB/POZ DOMAIN-CONTAINING PROTEIN 1"/>
    <property type="match status" value="1"/>
</dbReference>
<dbReference type="Proteomes" id="UP000236333">
    <property type="component" value="Unassembled WGS sequence"/>
</dbReference>
<dbReference type="Gene3D" id="2.120.10.30">
    <property type="entry name" value="TolB, C-terminal domain"/>
    <property type="match status" value="2"/>
</dbReference>
<dbReference type="AlphaFoldDB" id="A0A2J8A9A1"/>
<dbReference type="CDD" id="cd18186">
    <property type="entry name" value="BTB_POZ_ZBTB_KLHL-like"/>
    <property type="match status" value="1"/>
</dbReference>
<dbReference type="InterPro" id="IPR000210">
    <property type="entry name" value="BTB/POZ_dom"/>
</dbReference>
<keyword evidence="3" id="KW-0040">ANK repeat</keyword>
<protein>
    <submittedName>
        <fullName evidence="5">ARM REPEAT PROTEIN INTERACTING WITH ABF2</fullName>
    </submittedName>
</protein>
<comment type="pathway">
    <text evidence="1">Protein modification; protein ubiquitination.</text>
</comment>
<dbReference type="InterPro" id="IPR011042">
    <property type="entry name" value="6-blade_b-propeller_TolB-like"/>
</dbReference>
<dbReference type="SMART" id="SM00225">
    <property type="entry name" value="BTB"/>
    <property type="match status" value="1"/>
</dbReference>
<organism evidence="5 6">
    <name type="scientific">Tetrabaena socialis</name>
    <dbReference type="NCBI Taxonomy" id="47790"/>
    <lineage>
        <taxon>Eukaryota</taxon>
        <taxon>Viridiplantae</taxon>
        <taxon>Chlorophyta</taxon>
        <taxon>core chlorophytes</taxon>
        <taxon>Chlorophyceae</taxon>
        <taxon>CS clade</taxon>
        <taxon>Chlamydomonadales</taxon>
        <taxon>Tetrabaenaceae</taxon>
        <taxon>Tetrabaena</taxon>
    </lineage>
</organism>
<dbReference type="Gene3D" id="3.30.710.10">
    <property type="entry name" value="Potassium Channel Kv1.1, Chain A"/>
    <property type="match status" value="1"/>
</dbReference>
<evidence type="ECO:0000259" key="4">
    <source>
        <dbReference type="PROSITE" id="PS50097"/>
    </source>
</evidence>
<dbReference type="EMBL" id="PGGS01000103">
    <property type="protein sequence ID" value="PNH09114.1"/>
    <property type="molecule type" value="Genomic_DNA"/>
</dbReference>
<dbReference type="SUPFAM" id="SSF63829">
    <property type="entry name" value="Calcium-dependent phosphotriesterase"/>
    <property type="match status" value="1"/>
</dbReference>
<dbReference type="PROSITE" id="PS50097">
    <property type="entry name" value="BTB"/>
    <property type="match status" value="1"/>
</dbReference>
<comment type="caution">
    <text evidence="5">The sequence shown here is derived from an EMBL/GenBank/DDBJ whole genome shotgun (WGS) entry which is preliminary data.</text>
</comment>
<dbReference type="GO" id="GO:0005737">
    <property type="term" value="C:cytoplasm"/>
    <property type="evidence" value="ECO:0007669"/>
    <property type="project" value="TreeGrafter"/>
</dbReference>
<accession>A0A2J8A9A1</accession>
<dbReference type="InterPro" id="IPR011333">
    <property type="entry name" value="SKP1/BTB/POZ_sf"/>
</dbReference>